<dbReference type="OrthoDB" id="10617523at2759"/>
<reference evidence="2 3" key="2">
    <citation type="submission" date="2016-05" db="EMBL/GenBank/DDBJ databases">
        <title>Lineage-specific infection strategies underlie the spectrum of fungal disease in amphibians.</title>
        <authorList>
            <person name="Cuomo C.A."/>
            <person name="Farrer R.A."/>
            <person name="James T."/>
            <person name="Longcore J."/>
            <person name="Birren B."/>
        </authorList>
    </citation>
    <scope>NUCLEOTIDE SEQUENCE [LARGE SCALE GENOMIC DNA]</scope>
    <source>
        <strain evidence="2 3">JEL423</strain>
    </source>
</reference>
<evidence type="ECO:0000313" key="3">
    <source>
        <dbReference type="Proteomes" id="UP000077115"/>
    </source>
</evidence>
<dbReference type="AlphaFoldDB" id="A0A177WD09"/>
<dbReference type="VEuPathDB" id="FungiDB:BDEG_21296"/>
<gene>
    <name evidence="2" type="ORF">BDEG_21296</name>
</gene>
<feature type="region of interest" description="Disordered" evidence="1">
    <location>
        <begin position="200"/>
        <end position="228"/>
    </location>
</feature>
<accession>A0A177WD09</accession>
<feature type="region of interest" description="Disordered" evidence="1">
    <location>
        <begin position="54"/>
        <end position="126"/>
    </location>
</feature>
<protein>
    <submittedName>
        <fullName evidence="2">Uncharacterized protein</fullName>
    </submittedName>
</protein>
<evidence type="ECO:0000256" key="1">
    <source>
        <dbReference type="SAM" id="MobiDB-lite"/>
    </source>
</evidence>
<reference evidence="2 3" key="1">
    <citation type="submission" date="2006-10" db="EMBL/GenBank/DDBJ databases">
        <title>The Genome Sequence of Batrachochytrium dendrobatidis JEL423.</title>
        <authorList>
            <consortium name="The Broad Institute Genome Sequencing Platform"/>
            <person name="Birren B."/>
            <person name="Lander E."/>
            <person name="Galagan J."/>
            <person name="Cuomo C."/>
            <person name="Devon K."/>
            <person name="Jaffe D."/>
            <person name="Butler J."/>
            <person name="Alvarez P."/>
            <person name="Gnerre S."/>
            <person name="Grabherr M."/>
            <person name="Kleber M."/>
            <person name="Mauceli E."/>
            <person name="Brockman W."/>
            <person name="Young S."/>
            <person name="LaButti K."/>
            <person name="Sykes S."/>
            <person name="DeCaprio D."/>
            <person name="Crawford M."/>
            <person name="Koehrsen M."/>
            <person name="Engels R."/>
            <person name="Montgomery P."/>
            <person name="Pearson M."/>
            <person name="Howarth C."/>
            <person name="Larson L."/>
            <person name="White J."/>
            <person name="O'Leary S."/>
            <person name="Kodira C."/>
            <person name="Zeng Q."/>
            <person name="Yandava C."/>
            <person name="Alvarado L."/>
            <person name="Longcore J."/>
            <person name="James T."/>
        </authorList>
    </citation>
    <scope>NUCLEOTIDE SEQUENCE [LARGE SCALE GENOMIC DNA]</scope>
    <source>
        <strain evidence="2 3">JEL423</strain>
    </source>
</reference>
<name>A0A177WD09_BATDL</name>
<feature type="compositionally biased region" description="Polar residues" evidence="1">
    <location>
        <begin position="712"/>
        <end position="724"/>
    </location>
</feature>
<evidence type="ECO:0000313" key="2">
    <source>
        <dbReference type="EMBL" id="OAJ37251.1"/>
    </source>
</evidence>
<feature type="region of interest" description="Disordered" evidence="1">
    <location>
        <begin position="547"/>
        <end position="574"/>
    </location>
</feature>
<feature type="region of interest" description="Disordered" evidence="1">
    <location>
        <begin position="396"/>
        <end position="528"/>
    </location>
</feature>
<organism evidence="2 3">
    <name type="scientific">Batrachochytrium dendrobatidis (strain JEL423)</name>
    <dbReference type="NCBI Taxonomy" id="403673"/>
    <lineage>
        <taxon>Eukaryota</taxon>
        <taxon>Fungi</taxon>
        <taxon>Fungi incertae sedis</taxon>
        <taxon>Chytridiomycota</taxon>
        <taxon>Chytridiomycota incertae sedis</taxon>
        <taxon>Chytridiomycetes</taxon>
        <taxon>Rhizophydiales</taxon>
        <taxon>Rhizophydiales incertae sedis</taxon>
        <taxon>Batrachochytrium</taxon>
    </lineage>
</organism>
<dbReference type="Proteomes" id="UP000077115">
    <property type="component" value="Unassembled WGS sequence"/>
</dbReference>
<sequence length="830" mass="90577">MTTLSTITTVTMTDALDSSSSSDCNPDTLAMIDAATHLMQASAGHSSTILASPLQLPKADPTSPVQPSKADPVSPASSVCIDMPGQSIEPVGSSHDDPHLLSNPKSEVSPRAGTPANSTTNASGTGHLHTVQLECARASLSGPHGHAVEGSTDNRIQHPVFYRNYPPLLPPTPAPADQHMHTEAGYKREESLNKTEGFNCNSSSLSRQLAHDRSHLHHNQSRSSSLADASTVINQIPTDSFDYTNSNIRELRSNSKSVPPISSTSALTTQATSMPIRGPTYQTHTLSSLEMHSDCPAWPTPPPQYSLSEADMMAQRMTDGWRFLCKLARSSEEPDVSVLFTNMQQVQLSMKQVLTGLAKQRPIAMSNTSLDASSRANSSIALAPIVDACAESPTTHTLPPIISQHSASQGALPQRTHQTGSYQFDKQRMDSSSGLFKVRRRSPEYHPYARTSPSSQPSLTYSQPQPRRASNGLGHMTYSSDANCFPTPSSPKRLPSIRYNPLQSANTSGTNANLSDLDKRSSSPSSIPAISSLLVSTDDAIERMNHRRGTPVGHSTQQSVGSHHPNADTPMRENGLTNRFNPAYQISGTDLANHSKQSSSICRSTFSSSPIYAPVQEYESSPNHPGPNYHANHNSNHYHLQKISESPTTTNYPQYSQNHNMHRYQRHDSAVSTTSNTSNSVQPRSIHQPHDSRLPSNLGPGGSPMPTHLYSPHQQRSLPTTTPKLKNDCPKRKIAMVKFASPSVTVPEQIEILINVVEEEPILKWVLERRSSMSSLVSGGCKTWITQCLRPILNCYYNCHNGDMSRFTKTYQTRLVAKRFKEAGGCFCNQ</sequence>
<proteinExistence type="predicted"/>
<feature type="compositionally biased region" description="Polar residues" evidence="1">
    <location>
        <begin position="501"/>
        <end position="513"/>
    </location>
</feature>
<feature type="compositionally biased region" description="Polar residues" evidence="1">
    <location>
        <begin position="451"/>
        <end position="465"/>
    </location>
</feature>
<dbReference type="EMBL" id="DS022300">
    <property type="protein sequence ID" value="OAJ37251.1"/>
    <property type="molecule type" value="Genomic_DNA"/>
</dbReference>
<feature type="compositionally biased region" description="Polar residues" evidence="1">
    <location>
        <begin position="115"/>
        <end position="124"/>
    </location>
</feature>
<feature type="region of interest" description="Disordered" evidence="1">
    <location>
        <begin position="665"/>
        <end position="727"/>
    </location>
</feature>
<feature type="compositionally biased region" description="Polar residues" evidence="1">
    <location>
        <begin position="396"/>
        <end position="434"/>
    </location>
</feature>